<gene>
    <name evidence="10" type="ORF">AO440_003351</name>
</gene>
<sequence>MFEVGGKCLAYHGPLLYEAKILRRWNPKLEKVEYSVPLKSGEEDGLPESMNREEFYYYIHYQGWKSSWDEWVSVDRIMELTEANIELKKQLVMEAKKASLAQQQKTKNGGSAKRGGGGAHSESNHGGRRSGSGDRRDSNAEERGIVPSEGPFRTSSVMSYNFSRNKLRIHIPMILESMLVDDWEIVTKEKKISNLPNPFPVETILDRFYKDVATRTTSPVELSLVEEYVYGLKQYFNEAIGNLLLYKLERLQYEQVFYPTPEQQQAMTPVERSLSGRRPGQLYGVLHLLRLISILPEMLSNCVGMDTQAINVILRHTEKLLLWLVDRIEDLLPHKVHKSYYTNTSSQYEGVALGL</sequence>
<dbReference type="SUPFAM" id="SSF54160">
    <property type="entry name" value="Chromo domain-like"/>
    <property type="match status" value="1"/>
</dbReference>
<dbReference type="PANTHER" id="PTHR10880:SF15">
    <property type="entry name" value="MSL COMPLEX SUBUNIT 3"/>
    <property type="match status" value="1"/>
</dbReference>
<dbReference type="InterPro" id="IPR053820">
    <property type="entry name" value="MSL3_chromo-like"/>
</dbReference>
<dbReference type="GO" id="GO:0006335">
    <property type="term" value="P:DNA replication-dependent chromatin assembly"/>
    <property type="evidence" value="ECO:0007669"/>
    <property type="project" value="EnsemblFungi"/>
</dbReference>
<evidence type="ECO:0000313" key="10">
    <source>
        <dbReference type="EMBL" id="KTA96459.1"/>
    </source>
</evidence>
<dbReference type="GO" id="GO:0043487">
    <property type="term" value="P:regulation of RNA stability"/>
    <property type="evidence" value="ECO:0007669"/>
    <property type="project" value="EnsemblFungi"/>
</dbReference>
<dbReference type="Pfam" id="PF22732">
    <property type="entry name" value="MSL3_chromo-like"/>
    <property type="match status" value="1"/>
</dbReference>
<protein>
    <recommendedName>
        <fullName evidence="3">Chromatin modification-related protein EAF3</fullName>
    </recommendedName>
</protein>
<evidence type="ECO:0000256" key="6">
    <source>
        <dbReference type="ARBA" id="ARBA00023163"/>
    </source>
</evidence>
<dbReference type="VEuPathDB" id="FungiDB:CAGL0K02321g"/>
<dbReference type="GO" id="GO:0032968">
    <property type="term" value="P:positive regulation of transcription elongation by RNA polymerase II"/>
    <property type="evidence" value="ECO:0007669"/>
    <property type="project" value="EnsemblFungi"/>
</dbReference>
<feature type="domain" description="Chromo" evidence="9">
    <location>
        <begin position="16"/>
        <end position="93"/>
    </location>
</feature>
<dbReference type="VEuPathDB" id="FungiDB:B1J91_K02321g"/>
<feature type="region of interest" description="Disordered" evidence="8">
    <location>
        <begin position="98"/>
        <end position="150"/>
    </location>
</feature>
<comment type="caution">
    <text evidence="10">The sequence shown here is derived from an EMBL/GenBank/DDBJ whole genome shotgun (WGS) entry which is preliminary data.</text>
</comment>
<dbReference type="InterPro" id="IPR016197">
    <property type="entry name" value="Chromo-like_dom_sf"/>
</dbReference>
<dbReference type="VEuPathDB" id="FungiDB:GW608_K02167"/>
<accession>A0A0W0DJT4</accession>
<dbReference type="InterPro" id="IPR000953">
    <property type="entry name" value="Chromo/chromo_shadow_dom"/>
</dbReference>
<dbReference type="SMR" id="A0A0W0DJT4"/>
<dbReference type="GO" id="GO:1990453">
    <property type="term" value="C:nucleosome disassembly/reassembly complex"/>
    <property type="evidence" value="ECO:0007669"/>
    <property type="project" value="EnsemblFungi"/>
</dbReference>
<comment type="similarity">
    <text evidence="2">Belongs to the MRG family.</text>
</comment>
<dbReference type="Proteomes" id="UP000054886">
    <property type="component" value="Unassembled WGS sequence"/>
</dbReference>
<dbReference type="GO" id="GO:0030174">
    <property type="term" value="P:regulation of DNA-templated DNA replication initiation"/>
    <property type="evidence" value="ECO:0007669"/>
    <property type="project" value="EnsemblFungi"/>
</dbReference>
<dbReference type="Gene3D" id="2.30.30.140">
    <property type="match status" value="1"/>
</dbReference>
<dbReference type="PhylomeDB" id="A0A0W0DJT4"/>
<dbReference type="GO" id="GO:0006368">
    <property type="term" value="P:transcription elongation by RNA polymerase II"/>
    <property type="evidence" value="ECO:0007669"/>
    <property type="project" value="EnsemblFungi"/>
</dbReference>
<keyword evidence="7" id="KW-0539">Nucleus</keyword>
<comment type="subcellular location">
    <subcellularLocation>
        <location evidence="1">Nucleus</location>
    </subcellularLocation>
</comment>
<dbReference type="InterPro" id="IPR038217">
    <property type="entry name" value="MRG_C_sf"/>
</dbReference>
<dbReference type="SMART" id="SM00298">
    <property type="entry name" value="CHROMO"/>
    <property type="match status" value="1"/>
</dbReference>
<keyword evidence="4" id="KW-0156">Chromatin regulator</keyword>
<evidence type="ECO:0000259" key="9">
    <source>
        <dbReference type="SMART" id="SM00298"/>
    </source>
</evidence>
<dbReference type="Gene3D" id="1.10.274.30">
    <property type="entry name" value="MRG domain"/>
    <property type="match status" value="1"/>
</dbReference>
<dbReference type="PROSITE" id="PS51640">
    <property type="entry name" value="MRG"/>
    <property type="match status" value="1"/>
</dbReference>
<evidence type="ECO:0000313" key="11">
    <source>
        <dbReference type="Proteomes" id="UP000054886"/>
    </source>
</evidence>
<dbReference type="GO" id="GO:0006337">
    <property type="term" value="P:nucleosome disassembly"/>
    <property type="evidence" value="ECO:0007669"/>
    <property type="project" value="EnsemblFungi"/>
</dbReference>
<evidence type="ECO:0000256" key="4">
    <source>
        <dbReference type="ARBA" id="ARBA00022853"/>
    </source>
</evidence>
<dbReference type="PIRSF" id="PIRSF038133">
    <property type="entry name" value="HAT_Nua4_EAF3/MRG15"/>
    <property type="match status" value="1"/>
</dbReference>
<dbReference type="GO" id="GO:0140003">
    <property type="term" value="F:histone H3K36me3 reader activity"/>
    <property type="evidence" value="ECO:0007669"/>
    <property type="project" value="EnsemblFungi"/>
</dbReference>
<reference evidence="10 11" key="1">
    <citation type="submission" date="2015-10" db="EMBL/GenBank/DDBJ databases">
        <title>Draft genomes sequences of Candida glabrata isolates 1A, 1B, 2A, 2B, 3A and 3B.</title>
        <authorList>
            <person name="Haavelsrud O.E."/>
            <person name="Gaustad P."/>
        </authorList>
    </citation>
    <scope>NUCLEOTIDE SEQUENCE [LARGE SCALE GENOMIC DNA]</scope>
    <source>
        <strain evidence="10">910700640</strain>
    </source>
</reference>
<feature type="compositionally biased region" description="Basic and acidic residues" evidence="8">
    <location>
        <begin position="131"/>
        <end position="144"/>
    </location>
</feature>
<dbReference type="GO" id="GO:0032221">
    <property type="term" value="C:Rpd3S complex"/>
    <property type="evidence" value="ECO:0007669"/>
    <property type="project" value="EnsemblFungi"/>
</dbReference>
<evidence type="ECO:0000256" key="3">
    <source>
        <dbReference type="ARBA" id="ARBA00018505"/>
    </source>
</evidence>
<evidence type="ECO:0000256" key="2">
    <source>
        <dbReference type="ARBA" id="ARBA00009093"/>
    </source>
</evidence>
<name>A0A0W0DJT4_CANGB</name>
<keyword evidence="6" id="KW-0804">Transcription</keyword>
<evidence type="ECO:0000256" key="1">
    <source>
        <dbReference type="ARBA" id="ARBA00004123"/>
    </source>
</evidence>
<proteinExistence type="inferred from homology"/>
<evidence type="ECO:0000256" key="5">
    <source>
        <dbReference type="ARBA" id="ARBA00023015"/>
    </source>
</evidence>
<evidence type="ECO:0000256" key="8">
    <source>
        <dbReference type="SAM" id="MobiDB-lite"/>
    </source>
</evidence>
<dbReference type="GO" id="GO:0006281">
    <property type="term" value="P:DNA repair"/>
    <property type="evidence" value="ECO:0007669"/>
    <property type="project" value="EnsemblFungi"/>
</dbReference>
<dbReference type="AlphaFoldDB" id="A0A0W0DJT4"/>
<dbReference type="GO" id="GO:0060195">
    <property type="term" value="P:negative regulation of antisense RNA transcription"/>
    <property type="evidence" value="ECO:0007669"/>
    <property type="project" value="EnsemblFungi"/>
</dbReference>
<dbReference type="VEuPathDB" id="FungiDB:GVI51_K02167"/>
<evidence type="ECO:0000256" key="7">
    <source>
        <dbReference type="ARBA" id="ARBA00023242"/>
    </source>
</evidence>
<organism evidence="10 11">
    <name type="scientific">Candida glabrata</name>
    <name type="common">Yeast</name>
    <name type="synonym">Torulopsis glabrata</name>
    <dbReference type="NCBI Taxonomy" id="5478"/>
    <lineage>
        <taxon>Eukaryota</taxon>
        <taxon>Fungi</taxon>
        <taxon>Dikarya</taxon>
        <taxon>Ascomycota</taxon>
        <taxon>Saccharomycotina</taxon>
        <taxon>Saccharomycetes</taxon>
        <taxon>Saccharomycetales</taxon>
        <taxon>Saccharomycetaceae</taxon>
        <taxon>Nakaseomyces</taxon>
    </lineage>
</organism>
<dbReference type="InterPro" id="IPR026541">
    <property type="entry name" value="MRG_dom"/>
</dbReference>
<dbReference type="PANTHER" id="PTHR10880">
    <property type="entry name" value="MORTALITY FACTOR 4-LIKE PROTEIN"/>
    <property type="match status" value="1"/>
</dbReference>
<dbReference type="Pfam" id="PF05712">
    <property type="entry name" value="MRG"/>
    <property type="match status" value="1"/>
</dbReference>
<dbReference type="InterPro" id="IPR008676">
    <property type="entry name" value="MRG"/>
</dbReference>
<dbReference type="EMBL" id="LLZZ01000172">
    <property type="protein sequence ID" value="KTA96459.1"/>
    <property type="molecule type" value="Genomic_DNA"/>
</dbReference>
<dbReference type="OMA" id="HKFFDIE"/>
<dbReference type="GO" id="GO:0035267">
    <property type="term" value="C:NuA4 histone acetyltransferase complex"/>
    <property type="evidence" value="ECO:0007669"/>
    <property type="project" value="EnsemblFungi"/>
</dbReference>
<keyword evidence="5" id="KW-0805">Transcription regulation</keyword>
<dbReference type="VEuPathDB" id="FungiDB:GWK60_K02167"/>